<dbReference type="PANTHER" id="PTHR43214">
    <property type="entry name" value="TWO-COMPONENT RESPONSE REGULATOR"/>
    <property type="match status" value="1"/>
</dbReference>
<evidence type="ECO:0000313" key="9">
    <source>
        <dbReference type="Proteomes" id="UP001336020"/>
    </source>
</evidence>
<dbReference type="InterPro" id="IPR011006">
    <property type="entry name" value="CheY-like_superfamily"/>
</dbReference>
<feature type="modified residue" description="4-aspartylphosphate" evidence="5">
    <location>
        <position position="54"/>
    </location>
</feature>
<evidence type="ECO:0000256" key="4">
    <source>
        <dbReference type="ARBA" id="ARBA00023163"/>
    </source>
</evidence>
<accession>A0ABU7L7D8</accession>
<dbReference type="InterPro" id="IPR039420">
    <property type="entry name" value="WalR-like"/>
</dbReference>
<dbReference type="PRINTS" id="PR00038">
    <property type="entry name" value="HTHLUXR"/>
</dbReference>
<dbReference type="Pfam" id="PF00196">
    <property type="entry name" value="GerE"/>
    <property type="match status" value="1"/>
</dbReference>
<dbReference type="Gene3D" id="3.40.50.2300">
    <property type="match status" value="1"/>
</dbReference>
<dbReference type="EMBL" id="JAUTXY010000003">
    <property type="protein sequence ID" value="MEE2057454.1"/>
    <property type="molecule type" value="Genomic_DNA"/>
</dbReference>
<protein>
    <submittedName>
        <fullName evidence="8">Response regulator transcription factor</fullName>
    </submittedName>
</protein>
<dbReference type="CDD" id="cd17535">
    <property type="entry name" value="REC_NarL-like"/>
    <property type="match status" value="1"/>
</dbReference>
<organism evidence="8 9">
    <name type="scientific">Rhodococcus artemisiae</name>
    <dbReference type="NCBI Taxonomy" id="714159"/>
    <lineage>
        <taxon>Bacteria</taxon>
        <taxon>Bacillati</taxon>
        <taxon>Actinomycetota</taxon>
        <taxon>Actinomycetes</taxon>
        <taxon>Mycobacteriales</taxon>
        <taxon>Nocardiaceae</taxon>
        <taxon>Rhodococcus</taxon>
    </lineage>
</organism>
<dbReference type="SUPFAM" id="SSF46894">
    <property type="entry name" value="C-terminal effector domain of the bipartite response regulators"/>
    <property type="match status" value="1"/>
</dbReference>
<dbReference type="PANTHER" id="PTHR43214:SF24">
    <property type="entry name" value="TRANSCRIPTIONAL REGULATORY PROTEIN NARL-RELATED"/>
    <property type="match status" value="1"/>
</dbReference>
<evidence type="ECO:0000256" key="3">
    <source>
        <dbReference type="ARBA" id="ARBA00023125"/>
    </source>
</evidence>
<feature type="domain" description="Response regulatory" evidence="7">
    <location>
        <begin position="3"/>
        <end position="120"/>
    </location>
</feature>
<dbReference type="InterPro" id="IPR000792">
    <property type="entry name" value="Tscrpt_reg_LuxR_C"/>
</dbReference>
<keyword evidence="9" id="KW-1185">Reference proteome</keyword>
<dbReference type="CDD" id="cd06170">
    <property type="entry name" value="LuxR_C_like"/>
    <property type="match status" value="1"/>
</dbReference>
<dbReference type="Pfam" id="PF00072">
    <property type="entry name" value="Response_reg"/>
    <property type="match status" value="1"/>
</dbReference>
<dbReference type="SMART" id="SM00448">
    <property type="entry name" value="REC"/>
    <property type="match status" value="1"/>
</dbReference>
<dbReference type="InterPro" id="IPR001789">
    <property type="entry name" value="Sig_transdc_resp-reg_receiver"/>
</dbReference>
<reference evidence="8 9" key="1">
    <citation type="submission" date="2023-07" db="EMBL/GenBank/DDBJ databases">
        <authorList>
            <person name="Girao M."/>
            <person name="Carvalho M.F."/>
        </authorList>
    </citation>
    <scope>NUCLEOTIDE SEQUENCE [LARGE SCALE GENOMIC DNA]</scope>
    <source>
        <strain evidence="8 9">YIM65754</strain>
    </source>
</reference>
<sequence>MIRVVVADDQALVRDGIAAVLNTQSDIDVVGSAEDGAEAVELVAALDPDVVVLDIRMPRLDGIRAAEVVLTRPDNRTRVMMLTTFDLDDYVYDALSLGASGFLLKQSTASDFITGVRTVAAGESMLAPSVTTRLIAEFARRKGTAVVESGRASVLTPREREVLQVMARGMSNPEIAAELSVAEETVKTHIGRILGKLGLRDRTQAVVFYFEHIQGRA</sequence>
<dbReference type="InterPro" id="IPR058245">
    <property type="entry name" value="NreC/VraR/RcsB-like_REC"/>
</dbReference>
<evidence type="ECO:0000256" key="1">
    <source>
        <dbReference type="ARBA" id="ARBA00022553"/>
    </source>
</evidence>
<evidence type="ECO:0000256" key="5">
    <source>
        <dbReference type="PROSITE-ProRule" id="PRU00169"/>
    </source>
</evidence>
<dbReference type="RefSeq" id="WP_330132717.1">
    <property type="nucleotide sequence ID" value="NZ_JAUTXY010000003.1"/>
</dbReference>
<evidence type="ECO:0000313" key="8">
    <source>
        <dbReference type="EMBL" id="MEE2057454.1"/>
    </source>
</evidence>
<keyword evidence="2" id="KW-0805">Transcription regulation</keyword>
<evidence type="ECO:0000256" key="2">
    <source>
        <dbReference type="ARBA" id="ARBA00023015"/>
    </source>
</evidence>
<dbReference type="PROSITE" id="PS00622">
    <property type="entry name" value="HTH_LUXR_1"/>
    <property type="match status" value="1"/>
</dbReference>
<dbReference type="PROSITE" id="PS50043">
    <property type="entry name" value="HTH_LUXR_2"/>
    <property type="match status" value="1"/>
</dbReference>
<feature type="domain" description="HTH luxR-type" evidence="6">
    <location>
        <begin position="148"/>
        <end position="213"/>
    </location>
</feature>
<name>A0ABU7L7D8_9NOCA</name>
<keyword evidence="1 5" id="KW-0597">Phosphoprotein</keyword>
<dbReference type="Proteomes" id="UP001336020">
    <property type="component" value="Unassembled WGS sequence"/>
</dbReference>
<proteinExistence type="predicted"/>
<keyword evidence="3" id="KW-0238">DNA-binding</keyword>
<evidence type="ECO:0000259" key="6">
    <source>
        <dbReference type="PROSITE" id="PS50043"/>
    </source>
</evidence>
<dbReference type="SMART" id="SM00421">
    <property type="entry name" value="HTH_LUXR"/>
    <property type="match status" value="1"/>
</dbReference>
<evidence type="ECO:0000259" key="7">
    <source>
        <dbReference type="PROSITE" id="PS50110"/>
    </source>
</evidence>
<dbReference type="SUPFAM" id="SSF52172">
    <property type="entry name" value="CheY-like"/>
    <property type="match status" value="1"/>
</dbReference>
<dbReference type="PROSITE" id="PS50110">
    <property type="entry name" value="RESPONSE_REGULATORY"/>
    <property type="match status" value="1"/>
</dbReference>
<keyword evidence="4" id="KW-0804">Transcription</keyword>
<dbReference type="InterPro" id="IPR016032">
    <property type="entry name" value="Sig_transdc_resp-reg_C-effctor"/>
</dbReference>
<gene>
    <name evidence="8" type="ORF">Q7514_07915</name>
</gene>
<comment type="caution">
    <text evidence="8">The sequence shown here is derived from an EMBL/GenBank/DDBJ whole genome shotgun (WGS) entry which is preliminary data.</text>
</comment>